<evidence type="ECO:0000313" key="11">
    <source>
        <dbReference type="Proteomes" id="UP001157439"/>
    </source>
</evidence>
<accession>A0AA37TP90</accession>
<feature type="transmembrane region" description="Helical" evidence="9">
    <location>
        <begin position="312"/>
        <end position="331"/>
    </location>
</feature>
<dbReference type="AlphaFoldDB" id="A0AA37TP90"/>
<dbReference type="RefSeq" id="WP_095497361.1">
    <property type="nucleotide sequence ID" value="NZ_BSPO01000002.1"/>
</dbReference>
<feature type="transmembrane region" description="Helical" evidence="9">
    <location>
        <begin position="150"/>
        <end position="172"/>
    </location>
</feature>
<evidence type="ECO:0000256" key="1">
    <source>
        <dbReference type="ARBA" id="ARBA00004651"/>
    </source>
</evidence>
<evidence type="ECO:0000256" key="6">
    <source>
        <dbReference type="ARBA" id="ARBA00022970"/>
    </source>
</evidence>
<keyword evidence="7 9" id="KW-1133">Transmembrane helix</keyword>
<feature type="transmembrane region" description="Helical" evidence="9">
    <location>
        <begin position="403"/>
        <end position="421"/>
    </location>
</feature>
<comment type="caution">
    <text evidence="10">The sequence shown here is derived from an EMBL/GenBank/DDBJ whole genome shotgun (WGS) entry which is preliminary data.</text>
</comment>
<dbReference type="Proteomes" id="UP001157439">
    <property type="component" value="Unassembled WGS sequence"/>
</dbReference>
<dbReference type="GO" id="GO:0015188">
    <property type="term" value="F:L-isoleucine transmembrane transporter activity"/>
    <property type="evidence" value="ECO:0007669"/>
    <property type="project" value="TreeGrafter"/>
</dbReference>
<feature type="transmembrane region" description="Helical" evidence="9">
    <location>
        <begin position="192"/>
        <end position="212"/>
    </location>
</feature>
<keyword evidence="4" id="KW-1003">Cell membrane</keyword>
<reference evidence="10 11" key="1">
    <citation type="journal article" date="2014" name="Int. J. Syst. Evol. Microbiol.">
        <title>Complete genome sequence of Corynebacterium casei LMG S-19264T (=DSM 44701T), isolated from a smear-ripened cheese.</title>
        <authorList>
            <consortium name="US DOE Joint Genome Institute (JGI-PGF)"/>
            <person name="Walter F."/>
            <person name="Albersmeier A."/>
            <person name="Kalinowski J."/>
            <person name="Ruckert C."/>
        </authorList>
    </citation>
    <scope>NUCLEOTIDE SEQUENCE [LARGE SCALE GENOMIC DNA]</scope>
    <source>
        <strain evidence="10 11">NBRC 112785</strain>
    </source>
</reference>
<dbReference type="GO" id="GO:0005886">
    <property type="term" value="C:plasma membrane"/>
    <property type="evidence" value="ECO:0007669"/>
    <property type="project" value="UniProtKB-SubCell"/>
</dbReference>
<evidence type="ECO:0000256" key="3">
    <source>
        <dbReference type="ARBA" id="ARBA00022448"/>
    </source>
</evidence>
<comment type="similarity">
    <text evidence="2 9">Belongs to the branched chain amino acid transporter family.</text>
</comment>
<protein>
    <recommendedName>
        <fullName evidence="9">Branched-chain amino acid transport system carrier protein</fullName>
    </recommendedName>
</protein>
<dbReference type="GO" id="GO:0015820">
    <property type="term" value="P:L-leucine transport"/>
    <property type="evidence" value="ECO:0007669"/>
    <property type="project" value="TreeGrafter"/>
</dbReference>
<feature type="transmembrane region" description="Helical" evidence="9">
    <location>
        <begin position="224"/>
        <end position="247"/>
    </location>
</feature>
<feature type="transmembrane region" description="Helical" evidence="9">
    <location>
        <begin position="42"/>
        <end position="65"/>
    </location>
</feature>
<dbReference type="PANTHER" id="PTHR30588">
    <property type="entry name" value="BRANCHED-CHAIN AMINO ACID TRANSPORT SYSTEM 2 CARRIER PROTEIN"/>
    <property type="match status" value="1"/>
</dbReference>
<dbReference type="GO" id="GO:0015190">
    <property type="term" value="F:L-leucine transmembrane transporter activity"/>
    <property type="evidence" value="ECO:0007669"/>
    <property type="project" value="TreeGrafter"/>
</dbReference>
<keyword evidence="3 9" id="KW-0813">Transport</keyword>
<keyword evidence="11" id="KW-1185">Reference proteome</keyword>
<organism evidence="10 11">
    <name type="scientific">Paraferrimonas haliotis</name>
    <dbReference type="NCBI Taxonomy" id="2013866"/>
    <lineage>
        <taxon>Bacteria</taxon>
        <taxon>Pseudomonadati</taxon>
        <taxon>Pseudomonadota</taxon>
        <taxon>Gammaproteobacteria</taxon>
        <taxon>Alteromonadales</taxon>
        <taxon>Ferrimonadaceae</taxon>
        <taxon>Paraferrimonas</taxon>
    </lineage>
</organism>
<dbReference type="GO" id="GO:0015818">
    <property type="term" value="P:isoleucine transport"/>
    <property type="evidence" value="ECO:0007669"/>
    <property type="project" value="TreeGrafter"/>
</dbReference>
<dbReference type="PANTHER" id="PTHR30588:SF0">
    <property type="entry name" value="BRANCHED-CHAIN AMINO ACID PERMEASE BRNQ"/>
    <property type="match status" value="1"/>
</dbReference>
<evidence type="ECO:0000256" key="7">
    <source>
        <dbReference type="ARBA" id="ARBA00022989"/>
    </source>
</evidence>
<evidence type="ECO:0000256" key="4">
    <source>
        <dbReference type="ARBA" id="ARBA00022475"/>
    </source>
</evidence>
<comment type="subcellular location">
    <subcellularLocation>
        <location evidence="9">Cell inner membrane</location>
        <topology evidence="9">Multi-pass membrane protein</topology>
    </subcellularLocation>
    <subcellularLocation>
        <location evidence="1">Cell membrane</location>
        <topology evidence="1">Multi-pass membrane protein</topology>
    </subcellularLocation>
</comment>
<feature type="transmembrane region" description="Helical" evidence="9">
    <location>
        <begin position="12"/>
        <end position="30"/>
    </location>
</feature>
<feature type="transmembrane region" description="Helical" evidence="9">
    <location>
        <begin position="280"/>
        <end position="300"/>
    </location>
</feature>
<feature type="transmembrane region" description="Helical" evidence="9">
    <location>
        <begin position="77"/>
        <end position="98"/>
    </location>
</feature>
<gene>
    <name evidence="10" type="primary">brnQ</name>
    <name evidence="10" type="ORF">GCM10007894_10470</name>
</gene>
<feature type="transmembrane region" description="Helical" evidence="9">
    <location>
        <begin position="118"/>
        <end position="138"/>
    </location>
</feature>
<keyword evidence="6 9" id="KW-0029">Amino-acid transport</keyword>
<evidence type="ECO:0000256" key="8">
    <source>
        <dbReference type="ARBA" id="ARBA00023136"/>
    </source>
</evidence>
<feature type="transmembrane region" description="Helical" evidence="9">
    <location>
        <begin position="337"/>
        <end position="360"/>
    </location>
</feature>
<keyword evidence="5 9" id="KW-0812">Transmembrane</keyword>
<keyword evidence="8 9" id="KW-0472">Membrane</keyword>
<comment type="function">
    <text evidence="9">Component of the transport system for branched-chain amino acids.</text>
</comment>
<dbReference type="GO" id="GO:0005304">
    <property type="term" value="F:L-valine transmembrane transporter activity"/>
    <property type="evidence" value="ECO:0007669"/>
    <property type="project" value="TreeGrafter"/>
</dbReference>
<dbReference type="InterPro" id="IPR004685">
    <property type="entry name" value="Brnchd-chn_aa_trnsp_Livcs"/>
</dbReference>
<feature type="transmembrane region" description="Helical" evidence="9">
    <location>
        <begin position="372"/>
        <end position="391"/>
    </location>
</feature>
<evidence type="ECO:0000256" key="2">
    <source>
        <dbReference type="ARBA" id="ARBA00008540"/>
    </source>
</evidence>
<evidence type="ECO:0000256" key="9">
    <source>
        <dbReference type="RuleBase" id="RU362122"/>
    </source>
</evidence>
<proteinExistence type="inferred from homology"/>
<sequence>MQQNQLSLTDTLGLGFMTFAFFLGAGNLIFPPLAGLLSGEAMPLAMLGFLLTAVGLPLVTLFAVAKGNGTLMGLLPTTIAIIVTSAIFIIIGPAFAAPRTSLVAYEIGFKPFFGETNATTQALYTSAFFVVAMVLSLYPGKLLDTVGKVLTPLLILLLITLSLSVATFDGAAPLAPTGSWADNAMVAGVLEGYNTMDALASMVFGILIIDVLRKKGITEVKQQNHYLVIAAIIAAIGLAAVYVPLFVLGSKAALLAPGAENGGIILSAYVEHVFGSTGSIMLAAVVTLACLTTAVGLISACSDYFSSTFEKLQYKTLVVVFSVICAIVANVGLTQLIAISVPILVSVYPVAVALVIVTLMRDKFADPKTAHRVVFSFALCYGAIDGLKAAGVDMSFVQHLSDVSMGWVIPTLIVVFVFTLLKQKPQQ</sequence>
<name>A0AA37TP90_9GAMM</name>
<dbReference type="Pfam" id="PF05525">
    <property type="entry name" value="Branch_AA_trans"/>
    <property type="match status" value="1"/>
</dbReference>
<evidence type="ECO:0000313" key="10">
    <source>
        <dbReference type="EMBL" id="GLS83070.1"/>
    </source>
</evidence>
<dbReference type="NCBIfam" id="TIGR00796">
    <property type="entry name" value="livcs"/>
    <property type="match status" value="1"/>
</dbReference>
<evidence type="ECO:0000256" key="5">
    <source>
        <dbReference type="ARBA" id="ARBA00022692"/>
    </source>
</evidence>
<dbReference type="EMBL" id="BSPO01000002">
    <property type="protein sequence ID" value="GLS83070.1"/>
    <property type="molecule type" value="Genomic_DNA"/>
</dbReference>